<name>A0A9W9W0E4_9EURO</name>
<keyword evidence="2" id="KW-1185">Reference proteome</keyword>
<protein>
    <submittedName>
        <fullName evidence="1">Uncharacterized protein</fullName>
    </submittedName>
</protein>
<sequence length="72" mass="7624">MAIGTPLPRRDRRRSSILRLSGIGTDGTVRFVSWRATGHDDIFGHLVPAGVLNSTQALSSPAVAAGDNPDQL</sequence>
<accession>A0A9W9W0E4</accession>
<dbReference type="EMBL" id="JAPZBU010000006">
    <property type="protein sequence ID" value="KAJ5396389.1"/>
    <property type="molecule type" value="Genomic_DNA"/>
</dbReference>
<dbReference type="GeneID" id="81368119"/>
<evidence type="ECO:0000313" key="1">
    <source>
        <dbReference type="EMBL" id="KAJ5396389.1"/>
    </source>
</evidence>
<evidence type="ECO:0000313" key="2">
    <source>
        <dbReference type="Proteomes" id="UP001147747"/>
    </source>
</evidence>
<gene>
    <name evidence="1" type="ORF">N7509_004502</name>
</gene>
<reference evidence="1" key="1">
    <citation type="submission" date="2022-12" db="EMBL/GenBank/DDBJ databases">
        <authorList>
            <person name="Petersen C."/>
        </authorList>
    </citation>
    <scope>NUCLEOTIDE SEQUENCE</scope>
    <source>
        <strain evidence="1">IBT 29677</strain>
    </source>
</reference>
<reference evidence="1" key="2">
    <citation type="journal article" date="2023" name="IMA Fungus">
        <title>Comparative genomic study of the Penicillium genus elucidates a diverse pangenome and 15 lateral gene transfer events.</title>
        <authorList>
            <person name="Petersen C."/>
            <person name="Sorensen T."/>
            <person name="Nielsen M.R."/>
            <person name="Sondergaard T.E."/>
            <person name="Sorensen J.L."/>
            <person name="Fitzpatrick D.A."/>
            <person name="Frisvad J.C."/>
            <person name="Nielsen K.L."/>
        </authorList>
    </citation>
    <scope>NUCLEOTIDE SEQUENCE</scope>
    <source>
        <strain evidence="1">IBT 29677</strain>
    </source>
</reference>
<dbReference type="Proteomes" id="UP001147747">
    <property type="component" value="Unassembled WGS sequence"/>
</dbReference>
<dbReference type="RefSeq" id="XP_056488441.1">
    <property type="nucleotide sequence ID" value="XM_056629139.1"/>
</dbReference>
<organism evidence="1 2">
    <name type="scientific">Penicillium cosmopolitanum</name>
    <dbReference type="NCBI Taxonomy" id="1131564"/>
    <lineage>
        <taxon>Eukaryota</taxon>
        <taxon>Fungi</taxon>
        <taxon>Dikarya</taxon>
        <taxon>Ascomycota</taxon>
        <taxon>Pezizomycotina</taxon>
        <taxon>Eurotiomycetes</taxon>
        <taxon>Eurotiomycetidae</taxon>
        <taxon>Eurotiales</taxon>
        <taxon>Aspergillaceae</taxon>
        <taxon>Penicillium</taxon>
    </lineage>
</organism>
<proteinExistence type="predicted"/>
<comment type="caution">
    <text evidence="1">The sequence shown here is derived from an EMBL/GenBank/DDBJ whole genome shotgun (WGS) entry which is preliminary data.</text>
</comment>
<dbReference type="AlphaFoldDB" id="A0A9W9W0E4"/>